<reference evidence="1 2" key="1">
    <citation type="journal article" date="2007" name="J. Bacteriol.">
        <title>The complete genome sequence of Roseobacter denitrificans reveals a mixotrophic rather than photosynthetic metabolism.</title>
        <authorList>
            <person name="Swingley W.D."/>
            <person name="Sadekar S."/>
            <person name="Mastrian S.D."/>
            <person name="Matthies H.J."/>
            <person name="Hao J."/>
            <person name="Ramos H."/>
            <person name="Acharya C.R."/>
            <person name="Conrad A.L."/>
            <person name="Taylor H.L."/>
            <person name="Dejesa L.C."/>
            <person name="Shah M.K."/>
            <person name="O'huallachain M.E."/>
            <person name="Lince M.T."/>
            <person name="Blankenship R.E."/>
            <person name="Beatty J.T."/>
            <person name="Touchman J.W."/>
        </authorList>
    </citation>
    <scope>NUCLEOTIDE SEQUENCE [LARGE SCALE GENOMIC DNA]</scope>
    <source>
        <strain evidence="2">ATCC 33942 / OCh 114</strain>
        <plasmid evidence="1 2">pTB1</plasmid>
    </source>
</reference>
<dbReference type="Proteomes" id="UP000007029">
    <property type="component" value="Plasmid pTB1"/>
</dbReference>
<keyword evidence="1" id="KW-0614">Plasmid</keyword>
<accession>Q07GN2</accession>
<evidence type="ECO:0000313" key="2">
    <source>
        <dbReference type="Proteomes" id="UP000007029"/>
    </source>
</evidence>
<name>Q07GN2_ROSDO</name>
<proteinExistence type="predicted"/>
<evidence type="ECO:0000313" key="1">
    <source>
        <dbReference type="EMBL" id="ABI93367.1"/>
    </source>
</evidence>
<geneLocation type="plasmid" evidence="1 2">
    <name>pTB1</name>
</geneLocation>
<dbReference type="EMBL" id="CP000464">
    <property type="protein sequence ID" value="ABI93367.1"/>
    <property type="molecule type" value="Genomic_DNA"/>
</dbReference>
<sequence length="110" mass="11703">MIARAIRVADTATSNLLVPDRDCDKPGIVERKAGLVDRGLQRGVAAKALQVSLEDRVCLVEGAALFGLKAIDVLFGGPDEGLIVFVDHLPQLGIVRNVEHVGVFRGQTSS</sequence>
<dbReference type="AlphaFoldDB" id="Q07GN2"/>
<gene>
    <name evidence="1" type="ordered locus">RD1_A0068</name>
</gene>
<organism evidence="1 2">
    <name type="scientific">Roseobacter denitrificans (strain ATCC 33942 / OCh 114)</name>
    <name type="common">Erythrobacter sp. (strain OCh 114)</name>
    <name type="synonym">Roseobacter denitrificans</name>
    <dbReference type="NCBI Taxonomy" id="375451"/>
    <lineage>
        <taxon>Bacteria</taxon>
        <taxon>Pseudomonadati</taxon>
        <taxon>Pseudomonadota</taxon>
        <taxon>Alphaproteobacteria</taxon>
        <taxon>Rhodobacterales</taxon>
        <taxon>Roseobacteraceae</taxon>
        <taxon>Roseobacter</taxon>
    </lineage>
</organism>
<protein>
    <submittedName>
        <fullName evidence="1">Uncharacterized protein</fullName>
    </submittedName>
</protein>
<dbReference type="HOGENOM" id="CLU_2169157_0_0_5"/>
<dbReference type="KEGG" id="rde:RD1_A0068"/>
<keyword evidence="2" id="KW-1185">Reference proteome</keyword>